<dbReference type="EMBL" id="BAABHF010000048">
    <property type="protein sequence ID" value="GAA4514006.1"/>
    <property type="molecule type" value="Genomic_DNA"/>
</dbReference>
<organism evidence="6 7">
    <name type="scientific">Actinoallomurus oryzae</name>
    <dbReference type="NCBI Taxonomy" id="502180"/>
    <lineage>
        <taxon>Bacteria</taxon>
        <taxon>Bacillati</taxon>
        <taxon>Actinomycetota</taxon>
        <taxon>Actinomycetes</taxon>
        <taxon>Streptosporangiales</taxon>
        <taxon>Thermomonosporaceae</taxon>
        <taxon>Actinoallomurus</taxon>
    </lineage>
</organism>
<keyword evidence="3" id="KW-0547">Nucleotide-binding</keyword>
<evidence type="ECO:0000256" key="2">
    <source>
        <dbReference type="ARBA" id="ARBA00022737"/>
    </source>
</evidence>
<evidence type="ECO:0000256" key="4">
    <source>
        <dbReference type="ARBA" id="ARBA00022840"/>
    </source>
</evidence>
<dbReference type="InterPro" id="IPR050107">
    <property type="entry name" value="ABC_carbohydrate_import_ATPase"/>
</dbReference>
<evidence type="ECO:0000313" key="6">
    <source>
        <dbReference type="EMBL" id="GAA4514006.1"/>
    </source>
</evidence>
<feature type="domain" description="ABC transporter" evidence="5">
    <location>
        <begin position="8"/>
        <end position="244"/>
    </location>
</feature>
<name>A0ABP8QZE0_9ACTN</name>
<keyword evidence="1" id="KW-0813">Transport</keyword>
<evidence type="ECO:0000256" key="1">
    <source>
        <dbReference type="ARBA" id="ARBA00022448"/>
    </source>
</evidence>
<protein>
    <submittedName>
        <fullName evidence="6">Sugar ABC transporter ATP-binding protein</fullName>
    </submittedName>
</protein>
<dbReference type="InterPro" id="IPR003593">
    <property type="entry name" value="AAA+_ATPase"/>
</dbReference>
<evidence type="ECO:0000256" key="3">
    <source>
        <dbReference type="ARBA" id="ARBA00022741"/>
    </source>
</evidence>
<evidence type="ECO:0000259" key="5">
    <source>
        <dbReference type="PROSITE" id="PS50893"/>
    </source>
</evidence>
<dbReference type="GO" id="GO:0005524">
    <property type="term" value="F:ATP binding"/>
    <property type="evidence" value="ECO:0007669"/>
    <property type="project" value="UniProtKB-KW"/>
</dbReference>
<dbReference type="Pfam" id="PF00005">
    <property type="entry name" value="ABC_tran"/>
    <property type="match status" value="2"/>
</dbReference>
<feature type="domain" description="ABC transporter" evidence="5">
    <location>
        <begin position="254"/>
        <end position="499"/>
    </location>
</feature>
<evidence type="ECO:0000313" key="7">
    <source>
        <dbReference type="Proteomes" id="UP001500503"/>
    </source>
</evidence>
<dbReference type="RefSeq" id="WP_345473329.1">
    <property type="nucleotide sequence ID" value="NZ_BAABHF010000048.1"/>
</dbReference>
<keyword evidence="2" id="KW-0677">Repeat</keyword>
<dbReference type="SUPFAM" id="SSF52540">
    <property type="entry name" value="P-loop containing nucleoside triphosphate hydrolases"/>
    <property type="match status" value="2"/>
</dbReference>
<dbReference type="Proteomes" id="UP001500503">
    <property type="component" value="Unassembled WGS sequence"/>
</dbReference>
<accession>A0ABP8QZE0</accession>
<dbReference type="CDD" id="cd03216">
    <property type="entry name" value="ABC_Carb_Monos_I"/>
    <property type="match status" value="1"/>
</dbReference>
<dbReference type="InterPro" id="IPR017871">
    <property type="entry name" value="ABC_transporter-like_CS"/>
</dbReference>
<dbReference type="SMART" id="SM00382">
    <property type="entry name" value="AAA"/>
    <property type="match status" value="2"/>
</dbReference>
<dbReference type="InterPro" id="IPR003439">
    <property type="entry name" value="ABC_transporter-like_ATP-bd"/>
</dbReference>
<gene>
    <name evidence="6" type="ORF">GCM10023191_081960</name>
</gene>
<dbReference type="PROSITE" id="PS00211">
    <property type="entry name" value="ABC_TRANSPORTER_1"/>
    <property type="match status" value="1"/>
</dbReference>
<dbReference type="PROSITE" id="PS50893">
    <property type="entry name" value="ABC_TRANSPORTER_2"/>
    <property type="match status" value="2"/>
</dbReference>
<reference evidence="7" key="1">
    <citation type="journal article" date="2019" name="Int. J. Syst. Evol. Microbiol.">
        <title>The Global Catalogue of Microorganisms (GCM) 10K type strain sequencing project: providing services to taxonomists for standard genome sequencing and annotation.</title>
        <authorList>
            <consortium name="The Broad Institute Genomics Platform"/>
            <consortium name="The Broad Institute Genome Sequencing Center for Infectious Disease"/>
            <person name="Wu L."/>
            <person name="Ma J."/>
        </authorList>
    </citation>
    <scope>NUCLEOTIDE SEQUENCE [LARGE SCALE GENOMIC DNA]</scope>
    <source>
        <strain evidence="7">JCM 17933</strain>
    </source>
</reference>
<keyword evidence="7" id="KW-1185">Reference proteome</keyword>
<dbReference type="PANTHER" id="PTHR43790:SF9">
    <property type="entry name" value="GALACTOFURANOSE TRANSPORTER ATP-BINDING PROTEIN YTFR"/>
    <property type="match status" value="1"/>
</dbReference>
<dbReference type="Gene3D" id="3.40.50.300">
    <property type="entry name" value="P-loop containing nucleotide triphosphate hydrolases"/>
    <property type="match status" value="2"/>
</dbReference>
<sequence>MPERAPLLEARGITKSFPGVKALQGADLTCEEGSVQAVVGENGAGKSTLMSIITGVRRPDEGRLSWRGEPLELDSPAEALSVGIAAVYQELTILPYLSVADNVLLGQEIARRGVLDRAASRRRVTEVLTELGLGDLRPDVLAGELSVAQRQLLEIARALVRQARLLILDEPSAVLSGDELERLFAVVRRLTAQGVSIIYISHRLDEIEEIADRVTVMRDGAVVSSGPAREYDRARIVREMVGRDVDQTFPEAAAPSEDVVLDVRGLVLPGTEPEGISFSVRAGEVVGLAGLIGSGRSRILRALAGLEPVHGGEVRINGRRLGRGGVRAAIRQGVVLVPEERKVDGLVLDLPISANVTLPVLSRIGRGGVLGRAAERAMAERAVERLRIRTSSVDRPVGELSGGNQQKVVLAKWLETDPKVLLLDEPTRGIDVGGKAEIYWAIQSLREAGLATVLVSSELPELLGLSDRVLVCRDGALTAELAGEQADEETVMSHAFGELEADTSR</sequence>
<keyword evidence="4 6" id="KW-0067">ATP-binding</keyword>
<proteinExistence type="predicted"/>
<comment type="caution">
    <text evidence="6">The sequence shown here is derived from an EMBL/GenBank/DDBJ whole genome shotgun (WGS) entry which is preliminary data.</text>
</comment>
<dbReference type="PANTHER" id="PTHR43790">
    <property type="entry name" value="CARBOHYDRATE TRANSPORT ATP-BINDING PROTEIN MG119-RELATED"/>
    <property type="match status" value="1"/>
</dbReference>
<dbReference type="InterPro" id="IPR027417">
    <property type="entry name" value="P-loop_NTPase"/>
</dbReference>
<dbReference type="CDD" id="cd03215">
    <property type="entry name" value="ABC_Carb_Monos_II"/>
    <property type="match status" value="1"/>
</dbReference>